<sequence length="307" mass="33974">MKLISFAALSFLAITVSAYPGLDILPQSTDAQSQKQSQSIDVQSQKQSQSVEKHQGTDIQSQKQSQSAEKHQGTDVQSQKQPQSTNLQSQKKSQSTTTQSAKKSQDEVRAKIKELEKTHKEKEKRLTRAKENLSTSQQQVIPSIGEVDTLWAELQDPSIGGREKVRLNRKHDEAKAALAELIVECSERSLLYTDAVGAFNEASAQVQLLKENHELIASYNTNYMAQMGPDPGSFHNSVFLATQYEEIVTETKMLSGENKSINGAGPELLVDDLRVRLKENEDRLLTLQSLAKAAKGILEEMGVHVAN</sequence>
<feature type="region of interest" description="Disordered" evidence="1">
    <location>
        <begin position="29"/>
        <end position="139"/>
    </location>
</feature>
<feature type="compositionally biased region" description="Low complexity" evidence="1">
    <location>
        <begin position="83"/>
        <end position="102"/>
    </location>
</feature>
<keyword evidence="4" id="KW-1185">Reference proteome</keyword>
<organism evidence="3 4">
    <name type="scientific">Batrachochytrium salamandrivorans</name>
    <dbReference type="NCBI Taxonomy" id="1357716"/>
    <lineage>
        <taxon>Eukaryota</taxon>
        <taxon>Fungi</taxon>
        <taxon>Fungi incertae sedis</taxon>
        <taxon>Chytridiomycota</taxon>
        <taxon>Chytridiomycota incertae sedis</taxon>
        <taxon>Chytridiomycetes</taxon>
        <taxon>Rhizophydiales</taxon>
        <taxon>Rhizophydiales incertae sedis</taxon>
        <taxon>Batrachochytrium</taxon>
    </lineage>
</organism>
<protein>
    <submittedName>
        <fullName evidence="3">Uncharacterized protein</fullName>
    </submittedName>
</protein>
<evidence type="ECO:0000313" key="4">
    <source>
        <dbReference type="Proteomes" id="UP001648503"/>
    </source>
</evidence>
<feature type="compositionally biased region" description="Polar residues" evidence="1">
    <location>
        <begin position="57"/>
        <end position="67"/>
    </location>
</feature>
<evidence type="ECO:0000256" key="1">
    <source>
        <dbReference type="SAM" id="MobiDB-lite"/>
    </source>
</evidence>
<reference evidence="3 4" key="1">
    <citation type="submission" date="2021-02" db="EMBL/GenBank/DDBJ databases">
        <title>Variation within the Batrachochytrium salamandrivorans European outbreak.</title>
        <authorList>
            <person name="Kelly M."/>
            <person name="Pasmans F."/>
            <person name="Shea T.P."/>
            <person name="Munoz J.F."/>
            <person name="Carranza S."/>
            <person name="Cuomo C.A."/>
            <person name="Martel A."/>
        </authorList>
    </citation>
    <scope>NUCLEOTIDE SEQUENCE [LARGE SCALE GENOMIC DNA]</scope>
    <source>
        <strain evidence="3 4">AMFP18/2</strain>
    </source>
</reference>
<accession>A0ABQ8FHH8</accession>
<gene>
    <name evidence="3" type="ORF">BASA50_003793</name>
</gene>
<dbReference type="EMBL" id="JAFCIX010000110">
    <property type="protein sequence ID" value="KAH6598372.1"/>
    <property type="molecule type" value="Genomic_DNA"/>
</dbReference>
<proteinExistence type="predicted"/>
<keyword evidence="2" id="KW-0732">Signal</keyword>
<dbReference type="Proteomes" id="UP001648503">
    <property type="component" value="Unassembled WGS sequence"/>
</dbReference>
<feature type="signal peptide" evidence="2">
    <location>
        <begin position="1"/>
        <end position="18"/>
    </location>
</feature>
<evidence type="ECO:0000256" key="2">
    <source>
        <dbReference type="SAM" id="SignalP"/>
    </source>
</evidence>
<comment type="caution">
    <text evidence="3">The sequence shown here is derived from an EMBL/GenBank/DDBJ whole genome shotgun (WGS) entry which is preliminary data.</text>
</comment>
<feature type="compositionally biased region" description="Basic and acidic residues" evidence="1">
    <location>
        <begin position="103"/>
        <end position="131"/>
    </location>
</feature>
<feature type="compositionally biased region" description="Low complexity" evidence="1">
    <location>
        <begin position="32"/>
        <end position="50"/>
    </location>
</feature>
<name>A0ABQ8FHH8_9FUNG</name>
<evidence type="ECO:0000313" key="3">
    <source>
        <dbReference type="EMBL" id="KAH6598372.1"/>
    </source>
</evidence>
<feature type="chain" id="PRO_5046969644" evidence="2">
    <location>
        <begin position="19"/>
        <end position="307"/>
    </location>
</feature>